<accession>A0A7L4ZUL7</accession>
<protein>
    <submittedName>
        <fullName evidence="1">Uncharacterized protein</fullName>
    </submittedName>
</protein>
<sequence>MWRKNITLIDIGLGLLPLLAIVAFSLVFYYRANRQLADLDQLNGVVKSAQVIQGGGKTEPYYAVLTTVEQPQIPVGIYMGQDDVAANNLVARIHPGDQALVYYDASGAIAEQGINLHVYQLEVNGAVLYGIDSEKDGNLRMASAFAFIGALCFMFLLLANARRRKQLVTSAR</sequence>
<organism evidence="1 2">
    <name type="scientific">Hymenobacter busanensis</name>
    <dbReference type="NCBI Taxonomy" id="2607656"/>
    <lineage>
        <taxon>Bacteria</taxon>
        <taxon>Pseudomonadati</taxon>
        <taxon>Bacteroidota</taxon>
        <taxon>Cytophagia</taxon>
        <taxon>Cytophagales</taxon>
        <taxon>Hymenobacteraceae</taxon>
        <taxon>Hymenobacter</taxon>
    </lineage>
</organism>
<dbReference type="AlphaFoldDB" id="A0A7L4ZUL7"/>
<reference evidence="1 2" key="1">
    <citation type="submission" date="2019-09" db="EMBL/GenBank/DDBJ databases">
        <title>Genome sequence of Hymenobacter sp. M3.</title>
        <authorList>
            <person name="Srinivasan S."/>
        </authorList>
    </citation>
    <scope>NUCLEOTIDE SEQUENCE [LARGE SCALE GENOMIC DNA]</scope>
    <source>
        <strain evidence="1 2">M3</strain>
    </source>
</reference>
<dbReference type="EMBL" id="VTWU01000001">
    <property type="protein sequence ID" value="KAA9339731.1"/>
    <property type="molecule type" value="Genomic_DNA"/>
</dbReference>
<evidence type="ECO:0000313" key="1">
    <source>
        <dbReference type="EMBL" id="KAA9339731.1"/>
    </source>
</evidence>
<evidence type="ECO:0000313" key="2">
    <source>
        <dbReference type="Proteomes" id="UP000326380"/>
    </source>
</evidence>
<dbReference type="Proteomes" id="UP000326380">
    <property type="component" value="Unassembled WGS sequence"/>
</dbReference>
<keyword evidence="2" id="KW-1185">Reference proteome</keyword>
<proteinExistence type="predicted"/>
<comment type="caution">
    <text evidence="1">The sequence shown here is derived from an EMBL/GenBank/DDBJ whole genome shotgun (WGS) entry which is preliminary data.</text>
</comment>
<gene>
    <name evidence="1" type="ORF">F0P96_03700</name>
</gene>
<dbReference type="RefSeq" id="WP_151077379.1">
    <property type="nucleotide sequence ID" value="NZ_CP047647.1"/>
</dbReference>
<name>A0A7L4ZUL7_9BACT</name>